<proteinExistence type="predicted"/>
<sequence>MGRRRYTSSPNELVLGERRDHDLLPISPCVPPRLCTSVSTLKLELHLNWDVSLADVAFSSFTFPSLSCLVIITYASYPYQGAWPKATLGAFLHRSSCNLTNFEVRNVSVSDIDLIHTLKLMPSLVSFYVDDTFADNTQTSPITPRFIRGLHGFLRTELNASSSTLIPKLHELQVTFDGLHFDDFAFIDMVSSRWLPDAQYTSGTGLSCLRGVTLQFNARMVNQAVYRPLDYLDKARMRVVVLRVDNLYFG</sequence>
<evidence type="ECO:0000313" key="2">
    <source>
        <dbReference type="Proteomes" id="UP000772434"/>
    </source>
</evidence>
<gene>
    <name evidence="1" type="ORF">BDP27DRAFT_1415163</name>
</gene>
<dbReference type="EMBL" id="JADNRY010000008">
    <property type="protein sequence ID" value="KAF9076012.1"/>
    <property type="molecule type" value="Genomic_DNA"/>
</dbReference>
<name>A0A9P5Q7E4_9AGAR</name>
<evidence type="ECO:0000313" key="1">
    <source>
        <dbReference type="EMBL" id="KAF9076012.1"/>
    </source>
</evidence>
<dbReference type="AlphaFoldDB" id="A0A9P5Q7E4"/>
<dbReference type="OrthoDB" id="3057283at2759"/>
<protein>
    <submittedName>
        <fullName evidence="1">Uncharacterized protein</fullName>
    </submittedName>
</protein>
<dbReference type="Proteomes" id="UP000772434">
    <property type="component" value="Unassembled WGS sequence"/>
</dbReference>
<accession>A0A9P5Q7E4</accession>
<keyword evidence="2" id="KW-1185">Reference proteome</keyword>
<reference evidence="1" key="1">
    <citation type="submission" date="2020-11" db="EMBL/GenBank/DDBJ databases">
        <authorList>
            <consortium name="DOE Joint Genome Institute"/>
            <person name="Ahrendt S."/>
            <person name="Riley R."/>
            <person name="Andreopoulos W."/>
            <person name="Labutti K."/>
            <person name="Pangilinan J."/>
            <person name="Ruiz-Duenas F.J."/>
            <person name="Barrasa J.M."/>
            <person name="Sanchez-Garcia M."/>
            <person name="Camarero S."/>
            <person name="Miyauchi S."/>
            <person name="Serrano A."/>
            <person name="Linde D."/>
            <person name="Babiker R."/>
            <person name="Drula E."/>
            <person name="Ayuso-Fernandez I."/>
            <person name="Pacheco R."/>
            <person name="Padilla G."/>
            <person name="Ferreira P."/>
            <person name="Barriuso J."/>
            <person name="Kellner H."/>
            <person name="Castanera R."/>
            <person name="Alfaro M."/>
            <person name="Ramirez L."/>
            <person name="Pisabarro A.G."/>
            <person name="Kuo A."/>
            <person name="Tritt A."/>
            <person name="Lipzen A."/>
            <person name="He G."/>
            <person name="Yan M."/>
            <person name="Ng V."/>
            <person name="Cullen D."/>
            <person name="Martin F."/>
            <person name="Rosso M.-N."/>
            <person name="Henrissat B."/>
            <person name="Hibbett D."/>
            <person name="Martinez A.T."/>
            <person name="Grigoriev I.V."/>
        </authorList>
    </citation>
    <scope>NUCLEOTIDE SEQUENCE</scope>
    <source>
        <strain evidence="1">AH 40177</strain>
    </source>
</reference>
<organism evidence="1 2">
    <name type="scientific">Rhodocollybia butyracea</name>
    <dbReference type="NCBI Taxonomy" id="206335"/>
    <lineage>
        <taxon>Eukaryota</taxon>
        <taxon>Fungi</taxon>
        <taxon>Dikarya</taxon>
        <taxon>Basidiomycota</taxon>
        <taxon>Agaricomycotina</taxon>
        <taxon>Agaricomycetes</taxon>
        <taxon>Agaricomycetidae</taxon>
        <taxon>Agaricales</taxon>
        <taxon>Marasmiineae</taxon>
        <taxon>Omphalotaceae</taxon>
        <taxon>Rhodocollybia</taxon>
    </lineage>
</organism>
<comment type="caution">
    <text evidence="1">The sequence shown here is derived from an EMBL/GenBank/DDBJ whole genome shotgun (WGS) entry which is preliminary data.</text>
</comment>